<reference evidence="3" key="3">
    <citation type="journal article" date="2014" name="Nature">
        <title>Elephant shark genome provides unique insights into gnathostome evolution.</title>
        <authorList>
            <consortium name="International Elephant Shark Genome Sequencing Consortium"/>
            <person name="Venkatesh B."/>
            <person name="Lee A.P."/>
            <person name="Ravi V."/>
            <person name="Maurya A.K."/>
            <person name="Lian M.M."/>
            <person name="Swann J.B."/>
            <person name="Ohta Y."/>
            <person name="Flajnik M.F."/>
            <person name="Sutoh Y."/>
            <person name="Kasahara M."/>
            <person name="Hoon S."/>
            <person name="Gangu V."/>
            <person name="Roy S.W."/>
            <person name="Irimia M."/>
            <person name="Korzh V."/>
            <person name="Kondrychyn I."/>
            <person name="Lim Z.W."/>
            <person name="Tay B.H."/>
            <person name="Tohari S."/>
            <person name="Kong K.W."/>
            <person name="Ho S."/>
            <person name="Lorente-Galdos B."/>
            <person name="Quilez J."/>
            <person name="Marques-Bonet T."/>
            <person name="Raney B.J."/>
            <person name="Ingham P.W."/>
            <person name="Tay A."/>
            <person name="Hillier L.W."/>
            <person name="Minx P."/>
            <person name="Boehm T."/>
            <person name="Wilson R.K."/>
            <person name="Brenner S."/>
            <person name="Warren W.C."/>
        </authorList>
    </citation>
    <scope>NUCLEOTIDE SEQUENCE [LARGE SCALE GENOMIC DNA]</scope>
</reference>
<feature type="compositionally biased region" description="Polar residues" evidence="1">
    <location>
        <begin position="31"/>
        <end position="51"/>
    </location>
</feature>
<dbReference type="OMA" id="XHARVIS"/>
<accession>A0A4W3K207</accession>
<dbReference type="RefSeq" id="XP_007892208.1">
    <property type="nucleotide sequence ID" value="XM_007894017.2"/>
</dbReference>
<reference evidence="3" key="2">
    <citation type="journal article" date="2007" name="PLoS Biol.">
        <title>Survey sequencing and comparative analysis of the elephant shark (Callorhinchus milii) genome.</title>
        <authorList>
            <person name="Venkatesh B."/>
            <person name="Kirkness E.F."/>
            <person name="Loh Y.H."/>
            <person name="Halpern A.L."/>
            <person name="Lee A.P."/>
            <person name="Johnson J."/>
            <person name="Dandona N."/>
            <person name="Viswanathan L.D."/>
            <person name="Tay A."/>
            <person name="Venter J.C."/>
            <person name="Strausberg R.L."/>
            <person name="Brenner S."/>
        </authorList>
    </citation>
    <scope>NUCLEOTIDE SEQUENCE [LARGE SCALE GENOMIC DNA]</scope>
</reference>
<feature type="compositionally biased region" description="Polar residues" evidence="1">
    <location>
        <begin position="66"/>
        <end position="79"/>
    </location>
</feature>
<evidence type="ECO:0000256" key="1">
    <source>
        <dbReference type="SAM" id="MobiDB-lite"/>
    </source>
</evidence>
<dbReference type="STRING" id="7868.ENSCMIP00000037940"/>
<dbReference type="Proteomes" id="UP000314986">
    <property type="component" value="Unassembled WGS sequence"/>
</dbReference>
<evidence type="ECO:0000313" key="2">
    <source>
        <dbReference type="Ensembl" id="ENSCMIP00000037940.1"/>
    </source>
</evidence>
<name>A0A4W3K207_CALMI</name>
<dbReference type="KEGG" id="cmk:103178984"/>
<dbReference type="PANTHER" id="PTHR22444">
    <property type="entry name" value="GLUTAMATE-RICH PROTEIN 1"/>
    <property type="match status" value="1"/>
</dbReference>
<proteinExistence type="predicted"/>
<reference evidence="2" key="5">
    <citation type="submission" date="2025-09" db="UniProtKB">
        <authorList>
            <consortium name="Ensembl"/>
        </authorList>
    </citation>
    <scope>IDENTIFICATION</scope>
</reference>
<keyword evidence="3" id="KW-1185">Reference proteome</keyword>
<gene>
    <name evidence="2" type="primary">LOC103178984</name>
</gene>
<reference evidence="2" key="4">
    <citation type="submission" date="2025-08" db="UniProtKB">
        <authorList>
            <consortium name="Ensembl"/>
        </authorList>
    </citation>
    <scope>IDENTIFICATION</scope>
</reference>
<dbReference type="PANTHER" id="PTHR22444:SF1">
    <property type="entry name" value="GLUTAMATE-RICH PROTEIN 1"/>
    <property type="match status" value="1"/>
</dbReference>
<dbReference type="GeneID" id="103178984"/>
<organism evidence="2 3">
    <name type="scientific">Callorhinchus milii</name>
    <name type="common">Ghost shark</name>
    <dbReference type="NCBI Taxonomy" id="7868"/>
    <lineage>
        <taxon>Eukaryota</taxon>
        <taxon>Metazoa</taxon>
        <taxon>Chordata</taxon>
        <taxon>Craniata</taxon>
        <taxon>Vertebrata</taxon>
        <taxon>Chondrichthyes</taxon>
        <taxon>Holocephali</taxon>
        <taxon>Chimaeriformes</taxon>
        <taxon>Callorhinchidae</taxon>
        <taxon>Callorhinchus</taxon>
    </lineage>
</organism>
<dbReference type="InParanoid" id="A0A4W3K207"/>
<dbReference type="InterPro" id="IPR026719">
    <property type="entry name" value="ERICH1"/>
</dbReference>
<reference evidence="3" key="1">
    <citation type="journal article" date="2006" name="Science">
        <title>Ancient noncoding elements conserved in the human genome.</title>
        <authorList>
            <person name="Venkatesh B."/>
            <person name="Kirkness E.F."/>
            <person name="Loh Y.H."/>
            <person name="Halpern A.L."/>
            <person name="Lee A.P."/>
            <person name="Johnson J."/>
            <person name="Dandona N."/>
            <person name="Viswanathan L.D."/>
            <person name="Tay A."/>
            <person name="Venter J.C."/>
            <person name="Strausberg R.L."/>
            <person name="Brenner S."/>
        </authorList>
    </citation>
    <scope>NUCLEOTIDE SEQUENCE [LARGE SCALE GENOMIC DNA]</scope>
</reference>
<protein>
    <recommendedName>
        <fullName evidence="4">Glutamate-rich protein 1</fullName>
    </recommendedName>
</protein>
<evidence type="ECO:0000313" key="3">
    <source>
        <dbReference type="Proteomes" id="UP000314986"/>
    </source>
</evidence>
<evidence type="ECO:0008006" key="4">
    <source>
        <dbReference type="Google" id="ProtNLM"/>
    </source>
</evidence>
<feature type="region of interest" description="Disordered" evidence="1">
    <location>
        <begin position="19"/>
        <end position="105"/>
    </location>
</feature>
<dbReference type="OrthoDB" id="9950365at2759"/>
<dbReference type="GeneTree" id="ENSGT00390000005606"/>
<dbReference type="Ensembl" id="ENSCMIT00000038488.1">
    <property type="protein sequence ID" value="ENSCMIP00000037940.1"/>
    <property type="gene ID" value="ENSCMIG00000015951.1"/>
</dbReference>
<dbReference type="AlphaFoldDB" id="A0A4W3K207"/>
<sequence length="316" mass="36343">MSRRSDVFKQHVLNQLYGLPHIEEKNLEAPTKQSSANQEQRSKISDSSIDVKQTIPVHRKIYTVSLPPSQYEMSSTRQNEQPKSHDSSDEVQDESDCPRRFQRKRRHKRKLCSSFSFSNDAQTVLEQQPKLFETDILQTTHIDSAKHTTETLSKNKKRKLKKKRHKEKLRAAGLLSKATALEFTYQPEEGRSEEDDAEGEKKASEIIDFLQATQEIYFTDGKNRAEDVCPALEDVHRILQSLESGTVPSSDVLFLHRLKNLVVLQDINRLTIVLKEFKENAMMSPGEATAVCSLFHYWVTDILSMNKNNRNNNPCI</sequence>